<reference evidence="3" key="1">
    <citation type="journal article" date="2014" name="Genome Announc.">
        <title>Draft genome sequence of Colletotrichum sublineola, a destructive pathogen of cultivated sorghum.</title>
        <authorList>
            <person name="Baroncelli R."/>
            <person name="Sanz-Martin J.M."/>
            <person name="Rech G.E."/>
            <person name="Sukno S.A."/>
            <person name="Thon M.R."/>
        </authorList>
    </citation>
    <scope>NUCLEOTIDE SEQUENCE [LARGE SCALE GENOMIC DNA]</scope>
    <source>
        <strain evidence="3">TX430BB</strain>
    </source>
</reference>
<dbReference type="HOGENOM" id="CLU_752296_0_0_1"/>
<keyword evidence="3" id="KW-1185">Reference proteome</keyword>
<comment type="caution">
    <text evidence="2">The sequence shown here is derived from an EMBL/GenBank/DDBJ whole genome shotgun (WGS) entry which is preliminary data.</text>
</comment>
<sequence length="368" mass="41696">MKSSITLMPALLALARAAAIPEAAKAGVVSDAVLDTVTKEPVTNYLTNPPQAPPPAHGIPYDPWDPTPLSANPFKWYRESATVDDNESEKDDGQEAAFGALAWAALELEAIVATEGHPLSRPKHDDGGNDERFTEMRARDLEVIARGPTGRAVNATTPPDFHRGMTKDEMCSRFRGLMWKTGELMRPVQQWQQEYVPWLIDNKGPYIYTTNWTPLEEHDILMCYFQFSGIEWRNLVPLNWKTGGAAWKPPFDRDQHEWPHLLKVEQSPVDPPSRQPDPVLERHPSLKKLLRIITAKGPVSKYQTYANRRINNVLVNLERATMNVAKTLMDKFQNEKLKELMLFDIKPGQGVEHTLRQAKEAFPFDKVE</sequence>
<dbReference type="AlphaFoldDB" id="A0A066XJQ7"/>
<evidence type="ECO:0000313" key="2">
    <source>
        <dbReference type="EMBL" id="KDN69438.1"/>
    </source>
</evidence>
<organism evidence="2 3">
    <name type="scientific">Colletotrichum sublineola</name>
    <name type="common">Sorghum anthracnose fungus</name>
    <dbReference type="NCBI Taxonomy" id="1173701"/>
    <lineage>
        <taxon>Eukaryota</taxon>
        <taxon>Fungi</taxon>
        <taxon>Dikarya</taxon>
        <taxon>Ascomycota</taxon>
        <taxon>Pezizomycotina</taxon>
        <taxon>Sordariomycetes</taxon>
        <taxon>Hypocreomycetidae</taxon>
        <taxon>Glomerellales</taxon>
        <taxon>Glomerellaceae</taxon>
        <taxon>Colletotrichum</taxon>
        <taxon>Colletotrichum graminicola species complex</taxon>
    </lineage>
</organism>
<proteinExistence type="predicted"/>
<name>A0A066XJQ7_COLSU</name>
<evidence type="ECO:0000256" key="1">
    <source>
        <dbReference type="SAM" id="SignalP"/>
    </source>
</evidence>
<feature type="signal peptide" evidence="1">
    <location>
        <begin position="1"/>
        <end position="17"/>
    </location>
</feature>
<dbReference type="OrthoDB" id="4850914at2759"/>
<protein>
    <submittedName>
        <fullName evidence="2">Uncharacterized protein</fullName>
    </submittedName>
</protein>
<gene>
    <name evidence="2" type="ORF">CSUB01_05355</name>
</gene>
<dbReference type="Proteomes" id="UP000027238">
    <property type="component" value="Unassembled WGS sequence"/>
</dbReference>
<dbReference type="eggNOG" id="ENOG502T6Y7">
    <property type="taxonomic scope" value="Eukaryota"/>
</dbReference>
<feature type="chain" id="PRO_5001634985" evidence="1">
    <location>
        <begin position="18"/>
        <end position="368"/>
    </location>
</feature>
<keyword evidence="1" id="KW-0732">Signal</keyword>
<dbReference type="OMA" id="GNDERFT"/>
<dbReference type="EMBL" id="JMSE01000514">
    <property type="protein sequence ID" value="KDN69438.1"/>
    <property type="molecule type" value="Genomic_DNA"/>
</dbReference>
<accession>A0A066XJQ7</accession>
<evidence type="ECO:0000313" key="3">
    <source>
        <dbReference type="Proteomes" id="UP000027238"/>
    </source>
</evidence>